<gene>
    <name evidence="2" type="ORF">LIER_24597</name>
</gene>
<protein>
    <submittedName>
        <fullName evidence="2">Uncharacterized protein</fullName>
    </submittedName>
</protein>
<keyword evidence="3" id="KW-1185">Reference proteome</keyword>
<dbReference type="AlphaFoldDB" id="A0AAV3R1L5"/>
<dbReference type="EMBL" id="BAABME010007187">
    <property type="protein sequence ID" value="GAA0170302.1"/>
    <property type="molecule type" value="Genomic_DNA"/>
</dbReference>
<reference evidence="2 3" key="1">
    <citation type="submission" date="2024-01" db="EMBL/GenBank/DDBJ databases">
        <title>The complete chloroplast genome sequence of Lithospermum erythrorhizon: insights into the phylogenetic relationship among Boraginaceae species and the maternal lineages of purple gromwells.</title>
        <authorList>
            <person name="Okada T."/>
            <person name="Watanabe K."/>
        </authorList>
    </citation>
    <scope>NUCLEOTIDE SEQUENCE [LARGE SCALE GENOMIC DNA]</scope>
</reference>
<name>A0AAV3R1L5_LITER</name>
<accession>A0AAV3R1L5</accession>
<comment type="caution">
    <text evidence="2">The sequence shown here is derived from an EMBL/GenBank/DDBJ whole genome shotgun (WGS) entry which is preliminary data.</text>
</comment>
<organism evidence="2 3">
    <name type="scientific">Lithospermum erythrorhizon</name>
    <name type="common">Purple gromwell</name>
    <name type="synonym">Lithospermum officinale var. erythrorhizon</name>
    <dbReference type="NCBI Taxonomy" id="34254"/>
    <lineage>
        <taxon>Eukaryota</taxon>
        <taxon>Viridiplantae</taxon>
        <taxon>Streptophyta</taxon>
        <taxon>Embryophyta</taxon>
        <taxon>Tracheophyta</taxon>
        <taxon>Spermatophyta</taxon>
        <taxon>Magnoliopsida</taxon>
        <taxon>eudicotyledons</taxon>
        <taxon>Gunneridae</taxon>
        <taxon>Pentapetalae</taxon>
        <taxon>asterids</taxon>
        <taxon>lamiids</taxon>
        <taxon>Boraginales</taxon>
        <taxon>Boraginaceae</taxon>
        <taxon>Boraginoideae</taxon>
        <taxon>Lithospermeae</taxon>
        <taxon>Lithospermum</taxon>
    </lineage>
</organism>
<dbReference type="Proteomes" id="UP001454036">
    <property type="component" value="Unassembled WGS sequence"/>
</dbReference>
<evidence type="ECO:0000313" key="3">
    <source>
        <dbReference type="Proteomes" id="UP001454036"/>
    </source>
</evidence>
<sequence length="74" mass="7814">MEGTHVVDVPMAPLADEGAPGSRTDGAAQLLRDEIRYLDGVIQSSLARKSVLAARLRSLSGEDDPDEGAETPHT</sequence>
<evidence type="ECO:0000313" key="2">
    <source>
        <dbReference type="EMBL" id="GAA0170302.1"/>
    </source>
</evidence>
<feature type="region of interest" description="Disordered" evidence="1">
    <location>
        <begin position="1"/>
        <end position="25"/>
    </location>
</feature>
<evidence type="ECO:0000256" key="1">
    <source>
        <dbReference type="SAM" id="MobiDB-lite"/>
    </source>
</evidence>
<proteinExistence type="predicted"/>